<dbReference type="PANTHER" id="PTHR34236:SF1">
    <property type="entry name" value="DIMETHYL SULFOXIDE REDUCTASE TRANSCRIPTIONAL ACTIVATOR"/>
    <property type="match status" value="1"/>
</dbReference>
<reference evidence="2 3" key="1">
    <citation type="submission" date="2021-04" db="EMBL/GenBank/DDBJ databases">
        <title>Complete genome sequence of Stygiolobus sp. KN-1.</title>
        <authorList>
            <person name="Nakamura K."/>
            <person name="Sakai H."/>
            <person name="Kurosawa N."/>
        </authorList>
    </citation>
    <scope>NUCLEOTIDE SEQUENCE [LARGE SCALE GENOMIC DNA]</scope>
    <source>
        <strain evidence="2 3">KN-1</strain>
    </source>
</reference>
<accession>A0A8D5U966</accession>
<name>A0A8D5U966_9CREN</name>
<dbReference type="AlphaFoldDB" id="A0A8D5U966"/>
<proteinExistence type="predicted"/>
<dbReference type="EMBL" id="AP024597">
    <property type="protein sequence ID" value="BCU71547.1"/>
    <property type="molecule type" value="Genomic_DNA"/>
</dbReference>
<feature type="domain" description="HTH bat-type" evidence="1">
    <location>
        <begin position="160"/>
        <end position="211"/>
    </location>
</feature>
<dbReference type="Pfam" id="PF04967">
    <property type="entry name" value="HTH_10"/>
    <property type="match status" value="1"/>
</dbReference>
<dbReference type="PANTHER" id="PTHR34236">
    <property type="entry name" value="DIMETHYL SULFOXIDE REDUCTASE TRANSCRIPTIONAL ACTIVATOR"/>
    <property type="match status" value="1"/>
</dbReference>
<evidence type="ECO:0000313" key="2">
    <source>
        <dbReference type="EMBL" id="BCU71547.1"/>
    </source>
</evidence>
<evidence type="ECO:0000259" key="1">
    <source>
        <dbReference type="Pfam" id="PF04967"/>
    </source>
</evidence>
<organism evidence="2 3">
    <name type="scientific">Stygiolobus caldivivus</name>
    <dbReference type="NCBI Taxonomy" id="2824673"/>
    <lineage>
        <taxon>Archaea</taxon>
        <taxon>Thermoproteota</taxon>
        <taxon>Thermoprotei</taxon>
        <taxon>Sulfolobales</taxon>
        <taxon>Sulfolobaceae</taxon>
        <taxon>Stygiolobus</taxon>
    </lineage>
</organism>
<dbReference type="Proteomes" id="UP000825123">
    <property type="component" value="Chromosome"/>
</dbReference>
<dbReference type="InterPro" id="IPR007050">
    <property type="entry name" value="HTH_bacterioopsin"/>
</dbReference>
<protein>
    <recommendedName>
        <fullName evidence="1">HTH bat-type domain-containing protein</fullName>
    </recommendedName>
</protein>
<evidence type="ECO:0000313" key="3">
    <source>
        <dbReference type="Proteomes" id="UP000825123"/>
    </source>
</evidence>
<gene>
    <name evidence="2" type="ORF">KN1_28440</name>
</gene>
<sequence>METTLILFEIEHDDCWSKLTSDHSVTIRTVFAKPKRNEYILGIDEIKVAKSKDFKDFLRAFKKDKSVLGITNVSEVDKKRGIYRITFKEKFDHMLMSALNNYTVFYFKDLIRKGKERLIVVTPSDEVGSLKEELESLGKITLFRSSYISLDSLIPTFFDLSEQELHSLTEAISRGYYNFPRRINLDELGNILELSKPTIEEYIRKAEKKIMMKYYNEICQLDLLAKNID</sequence>
<dbReference type="KEGG" id="csty:KN1_28440"/>
<keyword evidence="3" id="KW-1185">Reference proteome</keyword>